<dbReference type="EMBL" id="BAAANY010000031">
    <property type="protein sequence ID" value="GAA1705604.1"/>
    <property type="molecule type" value="Genomic_DNA"/>
</dbReference>
<gene>
    <name evidence="3" type="ORF">GCM10009765_63620</name>
</gene>
<dbReference type="PROSITE" id="PS50911">
    <property type="entry name" value="CHAP"/>
    <property type="match status" value="1"/>
</dbReference>
<name>A0ABN2IIW2_9ACTN</name>
<accession>A0ABN2IIW2</accession>
<evidence type="ECO:0000313" key="3">
    <source>
        <dbReference type="EMBL" id="GAA1705604.1"/>
    </source>
</evidence>
<keyword evidence="4" id="KW-1185">Reference proteome</keyword>
<dbReference type="SUPFAM" id="SSF54001">
    <property type="entry name" value="Cysteine proteinases"/>
    <property type="match status" value="1"/>
</dbReference>
<sequence length="189" mass="19093">MLLGTLAAVAMAVTATSSSAYADSSSVAAPAKATRAGIRSMANAQVGKSCTSFTTAGGTSACQNWWCAVFASWVWRHAGVTPAPTTWVATDVGTWGKAHHVFKARPAGQRGNPLVGDIVVFGQPGAGTGGHVGIVTAVYSNGYIDTMNGDYGSGGPGSTHVVKSHINPITARSGGSNWLISGYVSPPGV</sequence>
<evidence type="ECO:0000259" key="2">
    <source>
        <dbReference type="PROSITE" id="PS50911"/>
    </source>
</evidence>
<dbReference type="InterPro" id="IPR007921">
    <property type="entry name" value="CHAP_dom"/>
</dbReference>
<feature type="chain" id="PRO_5045429527" description="Peptidase C51 domain-containing protein" evidence="1">
    <location>
        <begin position="23"/>
        <end position="189"/>
    </location>
</feature>
<reference evidence="3 4" key="1">
    <citation type="journal article" date="2019" name="Int. J. Syst. Evol. Microbiol.">
        <title>The Global Catalogue of Microorganisms (GCM) 10K type strain sequencing project: providing services to taxonomists for standard genome sequencing and annotation.</title>
        <authorList>
            <consortium name="The Broad Institute Genomics Platform"/>
            <consortium name="The Broad Institute Genome Sequencing Center for Infectious Disease"/>
            <person name="Wu L."/>
            <person name="Ma J."/>
        </authorList>
    </citation>
    <scope>NUCLEOTIDE SEQUENCE [LARGE SCALE GENOMIC DNA]</scope>
    <source>
        <strain evidence="3 4">JCM 14718</strain>
    </source>
</reference>
<keyword evidence="1" id="KW-0732">Signal</keyword>
<dbReference type="InterPro" id="IPR038765">
    <property type="entry name" value="Papain-like_cys_pep_sf"/>
</dbReference>
<dbReference type="Proteomes" id="UP001500618">
    <property type="component" value="Unassembled WGS sequence"/>
</dbReference>
<evidence type="ECO:0000256" key="1">
    <source>
        <dbReference type="SAM" id="SignalP"/>
    </source>
</evidence>
<protein>
    <recommendedName>
        <fullName evidence="2">Peptidase C51 domain-containing protein</fullName>
    </recommendedName>
</protein>
<dbReference type="Gene3D" id="3.90.1720.10">
    <property type="entry name" value="endopeptidase domain like (from Nostoc punctiforme)"/>
    <property type="match status" value="1"/>
</dbReference>
<proteinExistence type="predicted"/>
<organism evidence="3 4">
    <name type="scientific">Fodinicola feengrottensis</name>
    <dbReference type="NCBI Taxonomy" id="435914"/>
    <lineage>
        <taxon>Bacteria</taxon>
        <taxon>Bacillati</taxon>
        <taxon>Actinomycetota</taxon>
        <taxon>Actinomycetes</taxon>
        <taxon>Mycobacteriales</taxon>
        <taxon>Fodinicola</taxon>
    </lineage>
</organism>
<comment type="caution">
    <text evidence="3">The sequence shown here is derived from an EMBL/GenBank/DDBJ whole genome shotgun (WGS) entry which is preliminary data.</text>
</comment>
<feature type="domain" description="Peptidase C51" evidence="2">
    <location>
        <begin position="42"/>
        <end position="180"/>
    </location>
</feature>
<feature type="signal peptide" evidence="1">
    <location>
        <begin position="1"/>
        <end position="22"/>
    </location>
</feature>
<dbReference type="Pfam" id="PF05257">
    <property type="entry name" value="CHAP"/>
    <property type="match status" value="1"/>
</dbReference>
<evidence type="ECO:0000313" key="4">
    <source>
        <dbReference type="Proteomes" id="UP001500618"/>
    </source>
</evidence>